<comment type="caution">
    <text evidence="1">The sequence shown here is derived from an EMBL/GenBank/DDBJ whole genome shotgun (WGS) entry which is preliminary data.</text>
</comment>
<keyword evidence="2" id="KW-1185">Reference proteome</keyword>
<evidence type="ECO:0000313" key="1">
    <source>
        <dbReference type="EMBL" id="KAJ8067392.1"/>
    </source>
</evidence>
<protein>
    <submittedName>
        <fullName evidence="1">Uncharacterized protein</fullName>
    </submittedName>
</protein>
<organism evidence="1 2">
    <name type="scientific">Sclerotinia nivalis</name>
    <dbReference type="NCBI Taxonomy" id="352851"/>
    <lineage>
        <taxon>Eukaryota</taxon>
        <taxon>Fungi</taxon>
        <taxon>Dikarya</taxon>
        <taxon>Ascomycota</taxon>
        <taxon>Pezizomycotina</taxon>
        <taxon>Leotiomycetes</taxon>
        <taxon>Helotiales</taxon>
        <taxon>Sclerotiniaceae</taxon>
        <taxon>Sclerotinia</taxon>
    </lineage>
</organism>
<dbReference type="AlphaFoldDB" id="A0A9X0AR31"/>
<dbReference type="Proteomes" id="UP001152300">
    <property type="component" value="Unassembled WGS sequence"/>
</dbReference>
<name>A0A9X0AR31_9HELO</name>
<proteinExistence type="predicted"/>
<dbReference type="OrthoDB" id="10560413at2759"/>
<reference evidence="1" key="1">
    <citation type="submission" date="2022-11" db="EMBL/GenBank/DDBJ databases">
        <title>Genome Resource of Sclerotinia nivalis Strain SnTB1, a Plant Pathogen Isolated from American Ginseng.</title>
        <authorList>
            <person name="Fan S."/>
        </authorList>
    </citation>
    <scope>NUCLEOTIDE SEQUENCE</scope>
    <source>
        <strain evidence="1">SnTB1</strain>
    </source>
</reference>
<gene>
    <name evidence="1" type="ORF">OCU04_004744</name>
</gene>
<evidence type="ECO:0000313" key="2">
    <source>
        <dbReference type="Proteomes" id="UP001152300"/>
    </source>
</evidence>
<sequence>MIKSTFPTSTGSPQSDKHVVVVGAAGWLAFSPSRLNITVEDAIIFNSWHSITLTRSSLPNPCVHKPDMSFDTGFKQFNPANTSGLFQVLLECPRPWHSPFLVSRCLDVKLQRRQHQVRQNCFFWLKLTEMLPLQMSGREVVTCANWDSATSLERCDWDVYFEKLSAPMRESDAIIKRLGTASLLFKALIDNELPTHQLPIEVAWCSEVPFEKMVSLQPVVAKSQAWRCNNLILEHPRLYTQ</sequence>
<dbReference type="EMBL" id="JAPEIS010000004">
    <property type="protein sequence ID" value="KAJ8067392.1"/>
    <property type="molecule type" value="Genomic_DNA"/>
</dbReference>
<accession>A0A9X0AR31</accession>